<proteinExistence type="predicted"/>
<dbReference type="InterPro" id="IPR000504">
    <property type="entry name" value="RRM_dom"/>
</dbReference>
<dbReference type="AlphaFoldDB" id="A0A7R8VVK0"/>
<dbReference type="EMBL" id="OA576666">
    <property type="protein sequence ID" value="CAD7205762.1"/>
    <property type="molecule type" value="Genomic_DNA"/>
</dbReference>
<dbReference type="Pfam" id="PF00076">
    <property type="entry name" value="RRM_1"/>
    <property type="match status" value="1"/>
</dbReference>
<dbReference type="GO" id="GO:0097157">
    <property type="term" value="F:pre-mRNA intronic binding"/>
    <property type="evidence" value="ECO:0007669"/>
    <property type="project" value="TreeGrafter"/>
</dbReference>
<dbReference type="GO" id="GO:0030626">
    <property type="term" value="F:U12 snRNA binding"/>
    <property type="evidence" value="ECO:0007669"/>
    <property type="project" value="TreeGrafter"/>
</dbReference>
<dbReference type="SUPFAM" id="SSF54928">
    <property type="entry name" value="RNA-binding domain, RBD"/>
    <property type="match status" value="1"/>
</dbReference>
<organism evidence="8">
    <name type="scientific">Timema douglasi</name>
    <name type="common">Walking stick</name>
    <dbReference type="NCBI Taxonomy" id="61478"/>
    <lineage>
        <taxon>Eukaryota</taxon>
        <taxon>Metazoa</taxon>
        <taxon>Ecdysozoa</taxon>
        <taxon>Arthropoda</taxon>
        <taxon>Hexapoda</taxon>
        <taxon>Insecta</taxon>
        <taxon>Pterygota</taxon>
        <taxon>Neoptera</taxon>
        <taxon>Polyneoptera</taxon>
        <taxon>Phasmatodea</taxon>
        <taxon>Timematodea</taxon>
        <taxon>Timematoidea</taxon>
        <taxon>Timematidae</taxon>
        <taxon>Timema</taxon>
    </lineage>
</organism>
<dbReference type="PANTHER" id="PTHR16105:SF0">
    <property type="entry name" value="RNA-BINDING REGION-CONTAINING PROTEIN 3"/>
    <property type="match status" value="1"/>
</dbReference>
<evidence type="ECO:0000256" key="4">
    <source>
        <dbReference type="ARBA" id="ARBA00022884"/>
    </source>
</evidence>
<evidence type="ECO:0000256" key="1">
    <source>
        <dbReference type="ARBA" id="ARBA00004123"/>
    </source>
</evidence>
<dbReference type="GO" id="GO:0000398">
    <property type="term" value="P:mRNA splicing, via spliceosome"/>
    <property type="evidence" value="ECO:0007669"/>
    <property type="project" value="TreeGrafter"/>
</dbReference>
<evidence type="ECO:0000259" key="7">
    <source>
        <dbReference type="PROSITE" id="PS50102"/>
    </source>
</evidence>
<dbReference type="InterPro" id="IPR045164">
    <property type="entry name" value="RBM41/RNPC3"/>
</dbReference>
<dbReference type="GO" id="GO:0005689">
    <property type="term" value="C:U12-type spliceosomal complex"/>
    <property type="evidence" value="ECO:0007669"/>
    <property type="project" value="TreeGrafter"/>
</dbReference>
<evidence type="ECO:0000256" key="2">
    <source>
        <dbReference type="ARBA" id="ARBA00020364"/>
    </source>
</evidence>
<comment type="subcellular location">
    <subcellularLocation>
        <location evidence="1">Nucleus</location>
    </subcellularLocation>
</comment>
<keyword evidence="3" id="KW-0677">Repeat</keyword>
<accession>A0A7R8VVK0</accession>
<dbReference type="InterPro" id="IPR012677">
    <property type="entry name" value="Nucleotide-bd_a/b_plait_sf"/>
</dbReference>
<dbReference type="InterPro" id="IPR034147">
    <property type="entry name" value="RBM40_RRM1"/>
</dbReference>
<keyword evidence="4 6" id="KW-0694">RNA-binding</keyword>
<keyword evidence="5" id="KW-0539">Nucleus</keyword>
<evidence type="ECO:0000313" key="8">
    <source>
        <dbReference type="EMBL" id="CAD7205762.1"/>
    </source>
</evidence>
<evidence type="ECO:0000256" key="5">
    <source>
        <dbReference type="ARBA" id="ARBA00023242"/>
    </source>
</evidence>
<gene>
    <name evidence="8" type="ORF">TDIB3V08_LOCUS11912</name>
</gene>
<evidence type="ECO:0000256" key="3">
    <source>
        <dbReference type="ARBA" id="ARBA00022737"/>
    </source>
</evidence>
<dbReference type="PROSITE" id="PS50102">
    <property type="entry name" value="RRM"/>
    <property type="match status" value="1"/>
</dbReference>
<protein>
    <recommendedName>
        <fullName evidence="2">RNA-binding region-containing protein 3</fullName>
    </recommendedName>
</protein>
<evidence type="ECO:0000256" key="6">
    <source>
        <dbReference type="PROSITE-ProRule" id="PRU00176"/>
    </source>
</evidence>
<dbReference type="Gene3D" id="3.30.70.330">
    <property type="match status" value="1"/>
</dbReference>
<reference evidence="8" key="1">
    <citation type="submission" date="2020-11" db="EMBL/GenBank/DDBJ databases">
        <authorList>
            <person name="Tran Van P."/>
        </authorList>
    </citation>
    <scope>NUCLEOTIDE SEQUENCE</scope>
</reference>
<sequence length="130" mass="14876">MISRDTLLIRHLPPDLSLEEKEDLLKHFGATHVKCISSKVKKNNITFARFDGEDSAKQALSRLHQLDVLGFPLVVQFARGRSGQDFNLEKKHTAQVQERRGDTSAGYSRKEEEIQVQAIAGEKRRYKCRL</sequence>
<dbReference type="InterPro" id="IPR035979">
    <property type="entry name" value="RBD_domain_sf"/>
</dbReference>
<feature type="domain" description="RRM" evidence="7">
    <location>
        <begin position="5"/>
        <end position="80"/>
    </location>
</feature>
<dbReference type="CDD" id="cd12238">
    <property type="entry name" value="RRM1_RBM40_like"/>
    <property type="match status" value="1"/>
</dbReference>
<name>A0A7R8VVK0_TIMDO</name>
<dbReference type="PANTHER" id="PTHR16105">
    <property type="entry name" value="RNA-BINDING REGION-CONTAINING PROTEIN 3"/>
    <property type="match status" value="1"/>
</dbReference>